<proteinExistence type="predicted"/>
<gene>
    <name evidence="1" type="ORF">MNBD_GAMMA20-1226</name>
</gene>
<feature type="non-terminal residue" evidence="1">
    <location>
        <position position="1"/>
    </location>
</feature>
<name>A0A3B0ZLZ4_9ZZZZ</name>
<sequence>FALDGRPIVEPVDFAHGILHPLLKGNQGFAQGRLADVADDAGGNFVVGLVAPGGAQGGLAEAVLVEQQAYLFELFAGGSCANASPS</sequence>
<reference evidence="1" key="1">
    <citation type="submission" date="2018-06" db="EMBL/GenBank/DDBJ databases">
        <authorList>
            <person name="Zhirakovskaya E."/>
        </authorList>
    </citation>
    <scope>NUCLEOTIDE SEQUENCE</scope>
</reference>
<dbReference type="EMBL" id="UOFU01000050">
    <property type="protein sequence ID" value="VAW94458.1"/>
    <property type="molecule type" value="Genomic_DNA"/>
</dbReference>
<protein>
    <submittedName>
        <fullName evidence="1">Uncharacterized protein</fullName>
    </submittedName>
</protein>
<accession>A0A3B0ZLZ4</accession>
<organism evidence="1">
    <name type="scientific">hydrothermal vent metagenome</name>
    <dbReference type="NCBI Taxonomy" id="652676"/>
    <lineage>
        <taxon>unclassified sequences</taxon>
        <taxon>metagenomes</taxon>
        <taxon>ecological metagenomes</taxon>
    </lineage>
</organism>
<dbReference type="AlphaFoldDB" id="A0A3B0ZLZ4"/>
<evidence type="ECO:0000313" key="1">
    <source>
        <dbReference type="EMBL" id="VAW94458.1"/>
    </source>
</evidence>